<evidence type="ECO:0000259" key="4">
    <source>
        <dbReference type="PROSITE" id="PS51344"/>
    </source>
</evidence>
<accession>A0AAW1P2R6</accession>
<feature type="region of interest" description="Disordered" evidence="3">
    <location>
        <begin position="270"/>
        <end position="290"/>
    </location>
</feature>
<dbReference type="PANTHER" id="PTHR13097:SF7">
    <property type="entry name" value="GENERAL TRANSCRIPTION FACTOR IIE SUBUNIT 1"/>
    <property type="match status" value="1"/>
</dbReference>
<dbReference type="InterPro" id="IPR039997">
    <property type="entry name" value="TFE"/>
</dbReference>
<keyword evidence="6" id="KW-1185">Reference proteome</keyword>
<sequence>MSVTVPASFKTLVKLVAKAFYSGDVPPRDPNEPPPTTAKAKQQAEYKGLAIVVLNALLNREWTSEDDLARDLKLHPKQLRKTLRYLEQDHILQREHIKKARTRKQDDGTDGTAGEVVEDEDDINPRVQLNSFCSIDYPALLDMVQLRLHLMHKYLKDSVQDQDPIQEYLCPTPDCGSRYTTLQAPFLIDLTDGLFHCERCGAVLQAALGRGGEVGDEASRRQRRADLKNLQARMDAQLKPLTDQVARVKDMRIPDFGSLKDWAADNKAREARAANGGRGGGGGAGRANGLQGIDDEYRETQVEVDMGGGASSAQPSAAPKEIPRWLWREGMNVPKPGTAEAAAADAKEDAKQADGTAADVQEAYVTAWMEAVRRQQEALGGATTDVMPEQKEDVEGPARKRIKTESGAEAAGPAIKAEVKPEPSFPEEEPEWEDAAHPAGQPAAAAGQTAAQEPEWEDAAPQAGQEEPEWEDAGPSQAHDDGEDDLQWEDT</sequence>
<gene>
    <name evidence="5" type="ORF">WJX72_006377</name>
</gene>
<feature type="compositionally biased region" description="Acidic residues" evidence="3">
    <location>
        <begin position="481"/>
        <end position="491"/>
    </location>
</feature>
<feature type="compositionally biased region" description="Gly residues" evidence="3">
    <location>
        <begin position="276"/>
        <end position="286"/>
    </location>
</feature>
<organism evidence="5 6">
    <name type="scientific">[Myrmecia] bisecta</name>
    <dbReference type="NCBI Taxonomy" id="41462"/>
    <lineage>
        <taxon>Eukaryota</taxon>
        <taxon>Viridiplantae</taxon>
        <taxon>Chlorophyta</taxon>
        <taxon>core chlorophytes</taxon>
        <taxon>Trebouxiophyceae</taxon>
        <taxon>Trebouxiales</taxon>
        <taxon>Trebouxiaceae</taxon>
        <taxon>Myrmecia</taxon>
    </lineage>
</organism>
<evidence type="ECO:0000256" key="3">
    <source>
        <dbReference type="SAM" id="MobiDB-lite"/>
    </source>
</evidence>
<comment type="caution">
    <text evidence="5">The sequence shown here is derived from an EMBL/GenBank/DDBJ whole genome shotgun (WGS) entry which is preliminary data.</text>
</comment>
<dbReference type="Pfam" id="PF02002">
    <property type="entry name" value="TFIIE_alpha"/>
    <property type="match status" value="1"/>
</dbReference>
<dbReference type="AlphaFoldDB" id="A0AAW1P2R6"/>
<feature type="region of interest" description="Disordered" evidence="3">
    <location>
        <begin position="379"/>
        <end position="491"/>
    </location>
</feature>
<dbReference type="SMART" id="SM00531">
    <property type="entry name" value="TFIIE"/>
    <property type="match status" value="1"/>
</dbReference>
<feature type="region of interest" description="Disordered" evidence="3">
    <location>
        <begin position="23"/>
        <end position="42"/>
    </location>
</feature>
<dbReference type="InterPro" id="IPR002853">
    <property type="entry name" value="TFIIE_asu"/>
</dbReference>
<dbReference type="PROSITE" id="PS51344">
    <property type="entry name" value="HTH_TFE_IIE"/>
    <property type="match status" value="1"/>
</dbReference>
<reference evidence="5 6" key="1">
    <citation type="journal article" date="2024" name="Nat. Commun.">
        <title>Phylogenomics reveals the evolutionary origins of lichenization in chlorophyte algae.</title>
        <authorList>
            <person name="Puginier C."/>
            <person name="Libourel C."/>
            <person name="Otte J."/>
            <person name="Skaloud P."/>
            <person name="Haon M."/>
            <person name="Grisel S."/>
            <person name="Petersen M."/>
            <person name="Berrin J.G."/>
            <person name="Delaux P.M."/>
            <person name="Dal Grande F."/>
            <person name="Keller J."/>
        </authorList>
    </citation>
    <scope>NUCLEOTIDE SEQUENCE [LARGE SCALE GENOMIC DNA]</scope>
    <source>
        <strain evidence="5 6">SAG 2043</strain>
    </source>
</reference>
<dbReference type="EMBL" id="JALJOR010000018">
    <property type="protein sequence ID" value="KAK9804318.1"/>
    <property type="molecule type" value="Genomic_DNA"/>
</dbReference>
<feature type="region of interest" description="Disordered" evidence="3">
    <location>
        <begin position="97"/>
        <end position="119"/>
    </location>
</feature>
<dbReference type="Proteomes" id="UP001489004">
    <property type="component" value="Unassembled WGS sequence"/>
</dbReference>
<feature type="compositionally biased region" description="Low complexity" evidence="3">
    <location>
        <begin position="437"/>
        <end position="452"/>
    </location>
</feature>
<evidence type="ECO:0000256" key="1">
    <source>
        <dbReference type="ARBA" id="ARBA00023015"/>
    </source>
</evidence>
<dbReference type="GO" id="GO:0006367">
    <property type="term" value="P:transcription initiation at RNA polymerase II promoter"/>
    <property type="evidence" value="ECO:0007669"/>
    <property type="project" value="InterPro"/>
</dbReference>
<feature type="domain" description="HTH TFE/IIEalpha-type" evidence="4">
    <location>
        <begin position="9"/>
        <end position="145"/>
    </location>
</feature>
<dbReference type="InterPro" id="IPR017919">
    <property type="entry name" value="TFIIE/TFIIEa_HTH"/>
</dbReference>
<keyword evidence="2" id="KW-0804">Transcription</keyword>
<dbReference type="SUPFAM" id="SSF57783">
    <property type="entry name" value="Zinc beta-ribbon"/>
    <property type="match status" value="1"/>
</dbReference>
<proteinExistence type="predicted"/>
<evidence type="ECO:0000313" key="5">
    <source>
        <dbReference type="EMBL" id="KAK9804318.1"/>
    </source>
</evidence>
<evidence type="ECO:0000313" key="6">
    <source>
        <dbReference type="Proteomes" id="UP001489004"/>
    </source>
</evidence>
<dbReference type="InterPro" id="IPR024550">
    <property type="entry name" value="TFIIEa/SarR/Rpc3_HTH_dom"/>
</dbReference>
<feature type="region of interest" description="Disordered" evidence="3">
    <location>
        <begin position="331"/>
        <end position="352"/>
    </location>
</feature>
<evidence type="ECO:0000256" key="2">
    <source>
        <dbReference type="ARBA" id="ARBA00023163"/>
    </source>
</evidence>
<protein>
    <recommendedName>
        <fullName evidence="4">HTH TFE/IIEalpha-type domain-containing protein</fullName>
    </recommendedName>
</protein>
<keyword evidence="1" id="KW-0805">Transcription regulation</keyword>
<name>A0AAW1P2R6_9CHLO</name>
<dbReference type="PANTHER" id="PTHR13097">
    <property type="entry name" value="TRANSCRIPTION INITIATION FACTOR IIE, ALPHA SUBUNIT"/>
    <property type="match status" value="1"/>
</dbReference>
<feature type="compositionally biased region" description="Basic and acidic residues" evidence="3">
    <location>
        <begin position="388"/>
        <end position="406"/>
    </location>
</feature>
<dbReference type="GO" id="GO:0005673">
    <property type="term" value="C:transcription factor TFIIE complex"/>
    <property type="evidence" value="ECO:0007669"/>
    <property type="project" value="TreeGrafter"/>
</dbReference>